<evidence type="ECO:0000256" key="1">
    <source>
        <dbReference type="ARBA" id="ARBA00010531"/>
    </source>
</evidence>
<reference evidence="14" key="3">
    <citation type="submission" date="2018-03" db="EMBL/GenBank/DDBJ databases">
        <authorList>
            <person name="Keele B.F."/>
        </authorList>
    </citation>
    <scope>NUCLEOTIDE SEQUENCE [LARGE SCALE GENOMIC DNA]</scope>
    <source>
        <strain evidence="14">Gilliam</strain>
    </source>
</reference>
<gene>
    <name evidence="11 13" type="primary">rplA</name>
    <name evidence="14" type="ORF">GILLIAM_01233</name>
    <name evidence="13" type="ORF">OTSGILL_0976</name>
</gene>
<evidence type="ECO:0000256" key="12">
    <source>
        <dbReference type="RuleBase" id="RU000659"/>
    </source>
</evidence>
<evidence type="ECO:0000256" key="3">
    <source>
        <dbReference type="ARBA" id="ARBA00022555"/>
    </source>
</evidence>
<dbReference type="PANTHER" id="PTHR36427:SF3">
    <property type="entry name" value="LARGE RIBOSOMAL SUBUNIT PROTEIN UL1M"/>
    <property type="match status" value="1"/>
</dbReference>
<evidence type="ECO:0000256" key="6">
    <source>
        <dbReference type="ARBA" id="ARBA00022884"/>
    </source>
</evidence>
<accession>A0A0F3MCG6</accession>
<dbReference type="FunFam" id="3.40.50.790:FF:000001">
    <property type="entry name" value="50S ribosomal protein L1"/>
    <property type="match status" value="1"/>
</dbReference>
<dbReference type="PATRIC" id="fig|1359184.3.peg.221"/>
<evidence type="ECO:0000256" key="11">
    <source>
        <dbReference type="HAMAP-Rule" id="MF_01318"/>
    </source>
</evidence>
<evidence type="ECO:0000256" key="9">
    <source>
        <dbReference type="ARBA" id="ARBA00035241"/>
    </source>
</evidence>
<organism evidence="13 15">
    <name type="scientific">Orientia tsutsugamushi str. Gilliam</name>
    <dbReference type="NCBI Taxonomy" id="1359184"/>
    <lineage>
        <taxon>Bacteria</taxon>
        <taxon>Pseudomonadati</taxon>
        <taxon>Pseudomonadota</taxon>
        <taxon>Alphaproteobacteria</taxon>
        <taxon>Rickettsiales</taxon>
        <taxon>Rickettsiaceae</taxon>
        <taxon>Rickettsieae</taxon>
        <taxon>Orientia</taxon>
    </lineage>
</organism>
<dbReference type="GO" id="GO:0003735">
    <property type="term" value="F:structural constituent of ribosome"/>
    <property type="evidence" value="ECO:0007669"/>
    <property type="project" value="InterPro"/>
</dbReference>
<keyword evidence="7 11" id="KW-0689">Ribosomal protein</keyword>
<keyword evidence="8 11" id="KW-0687">Ribonucleoprotein</keyword>
<dbReference type="Gene3D" id="3.40.50.790">
    <property type="match status" value="1"/>
</dbReference>
<dbReference type="PANTHER" id="PTHR36427">
    <property type="entry name" value="54S RIBOSOMAL PROTEIN L1, MITOCHONDRIAL"/>
    <property type="match status" value="1"/>
</dbReference>
<dbReference type="Proteomes" id="UP000033769">
    <property type="component" value="Unassembled WGS sequence"/>
</dbReference>
<keyword evidence="3 11" id="KW-0820">tRNA-binding</keyword>
<comment type="subunit">
    <text evidence="11">Part of the 50S ribosomal subunit.</text>
</comment>
<evidence type="ECO:0000256" key="7">
    <source>
        <dbReference type="ARBA" id="ARBA00022980"/>
    </source>
</evidence>
<dbReference type="NCBIfam" id="TIGR01169">
    <property type="entry name" value="rplA_bact"/>
    <property type="match status" value="1"/>
</dbReference>
<evidence type="ECO:0000313" key="14">
    <source>
        <dbReference type="EMBL" id="SPR06452.1"/>
    </source>
</evidence>
<evidence type="ECO:0000256" key="8">
    <source>
        <dbReference type="ARBA" id="ARBA00023274"/>
    </source>
</evidence>
<dbReference type="GO" id="GO:0015934">
    <property type="term" value="C:large ribosomal subunit"/>
    <property type="evidence" value="ECO:0007669"/>
    <property type="project" value="InterPro"/>
</dbReference>
<dbReference type="InterPro" id="IPR016095">
    <property type="entry name" value="Ribosomal_uL1_3-a/b-sand"/>
</dbReference>
<name>A0A0F3MCG6_ORITS</name>
<dbReference type="HAMAP" id="MF_01318_B">
    <property type="entry name" value="Ribosomal_uL1_B"/>
    <property type="match status" value="1"/>
</dbReference>
<evidence type="ECO:0000256" key="4">
    <source>
        <dbReference type="ARBA" id="ARBA00022730"/>
    </source>
</evidence>
<dbReference type="InterPro" id="IPR002143">
    <property type="entry name" value="Ribosomal_uL1"/>
</dbReference>
<dbReference type="Gene3D" id="3.30.190.20">
    <property type="match status" value="1"/>
</dbReference>
<dbReference type="Pfam" id="PF00687">
    <property type="entry name" value="Ribosomal_L1"/>
    <property type="match status" value="1"/>
</dbReference>
<dbReference type="GO" id="GO:0000049">
    <property type="term" value="F:tRNA binding"/>
    <property type="evidence" value="ECO:0007669"/>
    <property type="project" value="UniProtKB-KW"/>
</dbReference>
<dbReference type="PIRSF" id="PIRSF002155">
    <property type="entry name" value="Ribosomal_L1"/>
    <property type="match status" value="1"/>
</dbReference>
<dbReference type="InterPro" id="IPR005878">
    <property type="entry name" value="Ribosom_uL1_bac-type"/>
</dbReference>
<dbReference type="GO" id="GO:0019843">
    <property type="term" value="F:rRNA binding"/>
    <property type="evidence" value="ECO:0007669"/>
    <property type="project" value="UniProtKB-UniRule"/>
</dbReference>
<dbReference type="GO" id="GO:0006412">
    <property type="term" value="P:translation"/>
    <property type="evidence" value="ECO:0007669"/>
    <property type="project" value="UniProtKB-UniRule"/>
</dbReference>
<dbReference type="InterPro" id="IPR023674">
    <property type="entry name" value="Ribosomal_uL1-like"/>
</dbReference>
<evidence type="ECO:0000256" key="5">
    <source>
        <dbReference type="ARBA" id="ARBA00022845"/>
    </source>
</evidence>
<sequence>MLNININKIAKDGYVYSKNIRLAKSKIDKQKCYDVREACSIIKEISFAKFNETVDIAIKLGVNPNHSNQVVRGVAAMPSGTGKTVKVAVICQEEKLDEFKTTGADIVGSLDIIEAIKSGNIDYDVYITTPAMMVAVSQVARILGPKGLMPNPKLGTVTNDVAAVVKKVKSGQVEFKVDKAGNIHAGIGKISFSIDEIEANINALVSAIIKSKPSEAKGTYLKGVYLSTTMGPSVRLEISNFTESCNERR</sequence>
<keyword evidence="6 11" id="KW-0694">RNA-binding</keyword>
<evidence type="ECO:0000256" key="10">
    <source>
        <dbReference type="ARBA" id="ARBA00059110"/>
    </source>
</evidence>
<evidence type="ECO:0000256" key="2">
    <source>
        <dbReference type="ARBA" id="ARBA00022491"/>
    </source>
</evidence>
<dbReference type="RefSeq" id="WP_047220488.1">
    <property type="nucleotide sequence ID" value="NZ_LS398551.1"/>
</dbReference>
<protein>
    <recommendedName>
        <fullName evidence="9 11">Large ribosomal subunit protein uL1</fullName>
    </recommendedName>
</protein>
<dbReference type="AlphaFoldDB" id="A0A0F3MCG6"/>
<dbReference type="PROSITE" id="PS01199">
    <property type="entry name" value="RIBOSOMAL_L1"/>
    <property type="match status" value="1"/>
</dbReference>
<dbReference type="CDD" id="cd00403">
    <property type="entry name" value="Ribosomal_L1"/>
    <property type="match status" value="1"/>
</dbReference>
<dbReference type="InterPro" id="IPR028364">
    <property type="entry name" value="Ribosomal_uL1/biogenesis"/>
</dbReference>
<keyword evidence="4 11" id="KW-0699">rRNA-binding</keyword>
<evidence type="ECO:0000313" key="16">
    <source>
        <dbReference type="Proteomes" id="UP000244959"/>
    </source>
</evidence>
<evidence type="ECO:0000313" key="13">
    <source>
        <dbReference type="EMBL" id="KJV53162.1"/>
    </source>
</evidence>
<evidence type="ECO:0000313" key="15">
    <source>
        <dbReference type="Proteomes" id="UP000033769"/>
    </source>
</evidence>
<dbReference type="GO" id="GO:0006417">
    <property type="term" value="P:regulation of translation"/>
    <property type="evidence" value="ECO:0007669"/>
    <property type="project" value="UniProtKB-KW"/>
</dbReference>
<dbReference type="EMBL" id="LANO01000011">
    <property type="protein sequence ID" value="KJV53162.1"/>
    <property type="molecule type" value="Genomic_DNA"/>
</dbReference>
<comment type="function">
    <text evidence="10 11">Protein L1 is also a translational repressor protein, it controls the translation of the L11 operon by binding to its mRNA.</text>
</comment>
<keyword evidence="2 11" id="KW-0678">Repressor</keyword>
<dbReference type="InterPro" id="IPR023673">
    <property type="entry name" value="Ribosomal_uL1_CS"/>
</dbReference>
<dbReference type="Proteomes" id="UP000244959">
    <property type="component" value="Chromosome I"/>
</dbReference>
<comment type="similarity">
    <text evidence="1 11 12">Belongs to the universal ribosomal protein uL1 family.</text>
</comment>
<keyword evidence="5 11" id="KW-0810">Translation regulation</keyword>
<comment type="function">
    <text evidence="11">Binds directly to 23S rRNA. The L1 stalk is quite mobile in the ribosome, and is involved in E site tRNA release.</text>
</comment>
<reference evidence="13 15" key="1">
    <citation type="submission" date="2015-02" db="EMBL/GenBank/DDBJ databases">
        <title>Genome Sequencing of Rickettsiales.</title>
        <authorList>
            <person name="Daugherty S.C."/>
            <person name="Su Q."/>
            <person name="Abolude K."/>
            <person name="Beier-Sexton M."/>
            <person name="Carlyon J.A."/>
            <person name="Carter R."/>
            <person name="Day N.P."/>
            <person name="Dumler S.J."/>
            <person name="Dyachenko V."/>
            <person name="Godinez A."/>
            <person name="Kurtti T.J."/>
            <person name="Lichay M."/>
            <person name="Mullins K.E."/>
            <person name="Ott S."/>
            <person name="Pappas-Brown V."/>
            <person name="Paris D.H."/>
            <person name="Patel P."/>
            <person name="Richards A.L."/>
            <person name="Sadzewicz L."/>
            <person name="Sears K."/>
            <person name="Seidman D."/>
            <person name="Sengamalay N."/>
            <person name="Stenos J."/>
            <person name="Tallon L.J."/>
            <person name="Vincent G."/>
            <person name="Fraser C.M."/>
            <person name="Munderloh U."/>
            <person name="Dunning-Hotopp J.C."/>
        </authorList>
    </citation>
    <scope>NUCLEOTIDE SEQUENCE [LARGE SCALE GENOMIC DNA]</scope>
    <source>
        <strain evidence="13 15">Gilliam</strain>
    </source>
</reference>
<dbReference type="EMBL" id="LS398551">
    <property type="protein sequence ID" value="SPR06452.1"/>
    <property type="molecule type" value="Genomic_DNA"/>
</dbReference>
<proteinExistence type="inferred from homology"/>
<keyword evidence="16" id="KW-1185">Reference proteome</keyword>
<dbReference type="SUPFAM" id="SSF56808">
    <property type="entry name" value="Ribosomal protein L1"/>
    <property type="match status" value="1"/>
</dbReference>
<reference evidence="16" key="2">
    <citation type="submission" date="2018-03" db="EMBL/GenBank/DDBJ databases">
        <authorList>
            <person name="Batty M. E."/>
            <person name="Batty M E."/>
        </authorList>
    </citation>
    <scope>NUCLEOTIDE SEQUENCE [LARGE SCALE GENOMIC DNA]</scope>
    <source>
        <strain evidence="16">Gilliam</strain>
    </source>
</reference>